<evidence type="ECO:0000256" key="8">
    <source>
        <dbReference type="HAMAP-Rule" id="MF_00500"/>
    </source>
</evidence>
<comment type="similarity">
    <text evidence="2 8">Belongs to the bacterial ribosomal protein bS20 family.</text>
</comment>
<reference evidence="9 10" key="1">
    <citation type="submission" date="2009-12" db="EMBL/GenBank/DDBJ databases">
        <title>Genome Sequence of Peptoniphilus lacrimalis 315-B.</title>
        <authorList>
            <person name="Durkin A.S."/>
            <person name="Madupu R."/>
            <person name="Torralba M."/>
            <person name="Methe B."/>
            <person name="Sutton G."/>
            <person name="Strausberg R.L."/>
            <person name="Nelson K.E."/>
        </authorList>
    </citation>
    <scope>NUCLEOTIDE SEQUENCE [LARGE SCALE GENOMIC DNA]</scope>
    <source>
        <strain evidence="9 10">315-B</strain>
    </source>
</reference>
<evidence type="ECO:0000256" key="6">
    <source>
        <dbReference type="ARBA" id="ARBA00023274"/>
    </source>
</evidence>
<dbReference type="Proteomes" id="UP000005711">
    <property type="component" value="Unassembled WGS sequence"/>
</dbReference>
<evidence type="ECO:0000313" key="9">
    <source>
        <dbReference type="EMBL" id="EFA89452.1"/>
    </source>
</evidence>
<dbReference type="InterPro" id="IPR002583">
    <property type="entry name" value="Ribosomal_bS20"/>
</dbReference>
<comment type="caution">
    <text evidence="9">The sequence shown here is derived from an EMBL/GenBank/DDBJ whole genome shotgun (WGS) entry which is preliminary data.</text>
</comment>
<dbReference type="SUPFAM" id="SSF46992">
    <property type="entry name" value="Ribosomal protein S20"/>
    <property type="match status" value="1"/>
</dbReference>
<dbReference type="GO" id="GO:0005829">
    <property type="term" value="C:cytosol"/>
    <property type="evidence" value="ECO:0007669"/>
    <property type="project" value="TreeGrafter"/>
</dbReference>
<evidence type="ECO:0000256" key="3">
    <source>
        <dbReference type="ARBA" id="ARBA00022730"/>
    </source>
</evidence>
<dbReference type="InterPro" id="IPR036510">
    <property type="entry name" value="Ribosomal_bS20_sf"/>
</dbReference>
<organism evidence="9 10">
    <name type="scientific">Peptoniphilus lacrimalis 315-B</name>
    <dbReference type="NCBI Taxonomy" id="596330"/>
    <lineage>
        <taxon>Bacteria</taxon>
        <taxon>Bacillati</taxon>
        <taxon>Bacillota</taxon>
        <taxon>Tissierellia</taxon>
        <taxon>Tissierellales</taxon>
        <taxon>Peptoniphilaceae</taxon>
        <taxon>Peptoniphilus</taxon>
    </lineage>
</organism>
<proteinExistence type="inferred from homology"/>
<dbReference type="GO" id="GO:0015935">
    <property type="term" value="C:small ribosomal subunit"/>
    <property type="evidence" value="ECO:0007669"/>
    <property type="project" value="TreeGrafter"/>
</dbReference>
<dbReference type="NCBIfam" id="TIGR00029">
    <property type="entry name" value="S20"/>
    <property type="match status" value="1"/>
</dbReference>
<protein>
    <recommendedName>
        <fullName evidence="7 8">Small ribosomal subunit protein bS20</fullName>
    </recommendedName>
</protein>
<dbReference type="GO" id="GO:0006412">
    <property type="term" value="P:translation"/>
    <property type="evidence" value="ECO:0007669"/>
    <property type="project" value="UniProtKB-UniRule"/>
</dbReference>
<dbReference type="Gene3D" id="1.20.58.110">
    <property type="entry name" value="Ribosomal protein S20"/>
    <property type="match status" value="1"/>
</dbReference>
<evidence type="ECO:0000256" key="1">
    <source>
        <dbReference type="ARBA" id="ARBA00003134"/>
    </source>
</evidence>
<keyword evidence="5 8" id="KW-0689">Ribosomal protein</keyword>
<evidence type="ECO:0000256" key="2">
    <source>
        <dbReference type="ARBA" id="ARBA00007634"/>
    </source>
</evidence>
<dbReference type="FunFam" id="1.20.58.110:FF:000001">
    <property type="entry name" value="30S ribosomal protein S20"/>
    <property type="match status" value="1"/>
</dbReference>
<evidence type="ECO:0000313" key="10">
    <source>
        <dbReference type="Proteomes" id="UP000005711"/>
    </source>
</evidence>
<dbReference type="GO" id="GO:0003735">
    <property type="term" value="F:structural constituent of ribosome"/>
    <property type="evidence" value="ECO:0007669"/>
    <property type="project" value="InterPro"/>
</dbReference>
<accession>D1VVK2</accession>
<dbReference type="RefSeq" id="WP_004825918.1">
    <property type="nucleotide sequence ID" value="NZ_ADDO01000063.1"/>
</dbReference>
<keyword evidence="3 8" id="KW-0699">rRNA-binding</keyword>
<dbReference type="Pfam" id="PF01649">
    <property type="entry name" value="Ribosomal_S20p"/>
    <property type="match status" value="1"/>
</dbReference>
<evidence type="ECO:0000256" key="4">
    <source>
        <dbReference type="ARBA" id="ARBA00022884"/>
    </source>
</evidence>
<comment type="function">
    <text evidence="1 8">Binds directly to 16S ribosomal RNA.</text>
</comment>
<dbReference type="HAMAP" id="MF_00500">
    <property type="entry name" value="Ribosomal_bS20"/>
    <property type="match status" value="1"/>
</dbReference>
<keyword evidence="6 8" id="KW-0687">Ribonucleoprotein</keyword>
<gene>
    <name evidence="8 9" type="primary">rpsT</name>
    <name evidence="9" type="ORF">HMPREF0628_1456</name>
</gene>
<dbReference type="AlphaFoldDB" id="D1VVK2"/>
<sequence length="89" mass="10156">MANIKSAIKRIQVAKRNELQNKYRSTQVKTVIKKFNQALDLGKLDEAKELLKDVDKKLKTAATKNVIHKNQASRKISRLTKKLNNKLVG</sequence>
<name>D1VVK2_9FIRM</name>
<dbReference type="PANTHER" id="PTHR33398:SF1">
    <property type="entry name" value="SMALL RIBOSOMAL SUBUNIT PROTEIN BS20C"/>
    <property type="match status" value="1"/>
</dbReference>
<dbReference type="GO" id="GO:0070181">
    <property type="term" value="F:small ribosomal subunit rRNA binding"/>
    <property type="evidence" value="ECO:0007669"/>
    <property type="project" value="TreeGrafter"/>
</dbReference>
<dbReference type="EMBL" id="ADDO01000063">
    <property type="protein sequence ID" value="EFA89452.1"/>
    <property type="molecule type" value="Genomic_DNA"/>
</dbReference>
<keyword evidence="4 8" id="KW-0694">RNA-binding</keyword>
<keyword evidence="10" id="KW-1185">Reference proteome</keyword>
<dbReference type="eggNOG" id="COG0268">
    <property type="taxonomic scope" value="Bacteria"/>
</dbReference>
<evidence type="ECO:0000256" key="7">
    <source>
        <dbReference type="ARBA" id="ARBA00035136"/>
    </source>
</evidence>
<dbReference type="PANTHER" id="PTHR33398">
    <property type="entry name" value="30S RIBOSOMAL PROTEIN S20"/>
    <property type="match status" value="1"/>
</dbReference>
<evidence type="ECO:0000256" key="5">
    <source>
        <dbReference type="ARBA" id="ARBA00022980"/>
    </source>
</evidence>